<gene>
    <name evidence="5" type="ORF">LCGC14_2583490</name>
</gene>
<feature type="non-terminal residue" evidence="5">
    <location>
        <position position="1"/>
    </location>
</feature>
<evidence type="ECO:0000259" key="3">
    <source>
        <dbReference type="Pfam" id="PF07726"/>
    </source>
</evidence>
<dbReference type="SUPFAM" id="SSF52540">
    <property type="entry name" value="P-loop containing nucleoside triphosphate hydrolases"/>
    <property type="match status" value="1"/>
</dbReference>
<dbReference type="GO" id="GO:0016887">
    <property type="term" value="F:ATP hydrolysis activity"/>
    <property type="evidence" value="ECO:0007669"/>
    <property type="project" value="InterPro"/>
</dbReference>
<name>A0A0F9AE83_9ZZZZ</name>
<accession>A0A0F9AE83</accession>
<dbReference type="GO" id="GO:0005524">
    <property type="term" value="F:ATP binding"/>
    <property type="evidence" value="ECO:0007669"/>
    <property type="project" value="UniProtKB-KW"/>
</dbReference>
<dbReference type="InterPro" id="IPR011703">
    <property type="entry name" value="ATPase_AAA-3"/>
</dbReference>
<dbReference type="PANTHER" id="PTHR42759:SF5">
    <property type="entry name" value="METHANOL DEHYDROGENASE REGULATOR"/>
    <property type="match status" value="1"/>
</dbReference>
<feature type="domain" description="ATPase AAA-3" evidence="3">
    <location>
        <begin position="46"/>
        <end position="175"/>
    </location>
</feature>
<dbReference type="EMBL" id="LAZR01043184">
    <property type="protein sequence ID" value="KKL07690.1"/>
    <property type="molecule type" value="Genomic_DNA"/>
</dbReference>
<dbReference type="CDD" id="cd00009">
    <property type="entry name" value="AAA"/>
    <property type="match status" value="1"/>
</dbReference>
<dbReference type="InterPro" id="IPR050764">
    <property type="entry name" value="CbbQ/NirQ/NorQ/GpvN"/>
</dbReference>
<dbReference type="Gene3D" id="1.10.8.80">
    <property type="entry name" value="Magnesium chelatase subunit I, C-Terminal domain"/>
    <property type="match status" value="1"/>
</dbReference>
<reference evidence="5" key="1">
    <citation type="journal article" date="2015" name="Nature">
        <title>Complex archaea that bridge the gap between prokaryotes and eukaryotes.</title>
        <authorList>
            <person name="Spang A."/>
            <person name="Saw J.H."/>
            <person name="Jorgensen S.L."/>
            <person name="Zaremba-Niedzwiedzka K."/>
            <person name="Martijn J."/>
            <person name="Lind A.E."/>
            <person name="van Eijk R."/>
            <person name="Schleper C."/>
            <person name="Guy L."/>
            <person name="Ettema T.J."/>
        </authorList>
    </citation>
    <scope>NUCLEOTIDE SEQUENCE</scope>
</reference>
<sequence>NMGMAFMDSGSENPGIRVLHERVSSVIRGKDKAIKLAVATLLSRGHLLIEDVPGVGKTTLAYTLAKAIDCSFQRIQFTSDLLPADIIGVSVFNSETKEFEFRRGPLFANIVLADEINRTTPKTQSALLEAMNERRVSVERETHLLDEPFMVIATQNPLEYRGTFPLPESQLDRFALNLKLGYPSEEYERLALSDIKDFGQIDSMGPVISGEDVIRMQRDVDGVRVDSSVLDYIMAIITGTREHELVRLGSSTRGGQFLLKCSRALAYYEGRSYIVPDDVKEAAPHVLGHRLMLRKQTSISDASRVIKDILGKVPVPV</sequence>
<dbReference type="AlphaFoldDB" id="A0A0F9AE83"/>
<keyword evidence="2" id="KW-0067">ATP-binding</keyword>
<evidence type="ECO:0008006" key="6">
    <source>
        <dbReference type="Google" id="ProtNLM"/>
    </source>
</evidence>
<dbReference type="FunFam" id="3.40.50.300:FF:000640">
    <property type="entry name" value="MoxR family ATPase"/>
    <property type="match status" value="1"/>
</dbReference>
<proteinExistence type="predicted"/>
<dbReference type="PIRSF" id="PIRSF002849">
    <property type="entry name" value="AAA_ATPase_chaperone_MoxR_prd"/>
    <property type="match status" value="1"/>
</dbReference>
<evidence type="ECO:0000256" key="2">
    <source>
        <dbReference type="ARBA" id="ARBA00022840"/>
    </source>
</evidence>
<evidence type="ECO:0000313" key="5">
    <source>
        <dbReference type="EMBL" id="KKL07690.1"/>
    </source>
</evidence>
<dbReference type="InterPro" id="IPR041628">
    <property type="entry name" value="ChlI/MoxR_AAA_lid"/>
</dbReference>
<dbReference type="Pfam" id="PF17863">
    <property type="entry name" value="AAA_lid_2"/>
    <property type="match status" value="1"/>
</dbReference>
<dbReference type="Pfam" id="PF07726">
    <property type="entry name" value="AAA_3"/>
    <property type="match status" value="1"/>
</dbReference>
<dbReference type="PANTHER" id="PTHR42759">
    <property type="entry name" value="MOXR FAMILY PROTEIN"/>
    <property type="match status" value="1"/>
</dbReference>
<feature type="domain" description="ChlI/MoxR AAA lid" evidence="4">
    <location>
        <begin position="240"/>
        <end position="297"/>
    </location>
</feature>
<comment type="caution">
    <text evidence="5">The sequence shown here is derived from an EMBL/GenBank/DDBJ whole genome shotgun (WGS) entry which is preliminary data.</text>
</comment>
<protein>
    <recommendedName>
        <fullName evidence="6">AAA+ ATPase domain-containing protein</fullName>
    </recommendedName>
</protein>
<keyword evidence="1" id="KW-0547">Nucleotide-binding</keyword>
<dbReference type="InterPro" id="IPR027417">
    <property type="entry name" value="P-loop_NTPase"/>
</dbReference>
<evidence type="ECO:0000259" key="4">
    <source>
        <dbReference type="Pfam" id="PF17863"/>
    </source>
</evidence>
<organism evidence="5">
    <name type="scientific">marine sediment metagenome</name>
    <dbReference type="NCBI Taxonomy" id="412755"/>
    <lineage>
        <taxon>unclassified sequences</taxon>
        <taxon>metagenomes</taxon>
        <taxon>ecological metagenomes</taxon>
    </lineage>
</organism>
<dbReference type="Gene3D" id="3.40.50.300">
    <property type="entry name" value="P-loop containing nucleotide triphosphate hydrolases"/>
    <property type="match status" value="1"/>
</dbReference>
<evidence type="ECO:0000256" key="1">
    <source>
        <dbReference type="ARBA" id="ARBA00022741"/>
    </source>
</evidence>